<evidence type="ECO:0000259" key="1">
    <source>
        <dbReference type="Pfam" id="PF00535"/>
    </source>
</evidence>
<keyword evidence="3" id="KW-1185">Reference proteome</keyword>
<dbReference type="PANTHER" id="PTHR43685">
    <property type="entry name" value="GLYCOSYLTRANSFERASE"/>
    <property type="match status" value="1"/>
</dbReference>
<gene>
    <name evidence="2" type="ORF">IQ249_14725</name>
</gene>
<dbReference type="InterPro" id="IPR050834">
    <property type="entry name" value="Glycosyltransf_2"/>
</dbReference>
<dbReference type="EMBL" id="JADEWZ010000021">
    <property type="protein sequence ID" value="MBE9117152.1"/>
    <property type="molecule type" value="Genomic_DNA"/>
</dbReference>
<dbReference type="Gene3D" id="3.90.550.10">
    <property type="entry name" value="Spore Coat Polysaccharide Biosynthesis Protein SpsA, Chain A"/>
    <property type="match status" value="1"/>
</dbReference>
<name>A0A8J7ITX6_9CYAN</name>
<dbReference type="CDD" id="cd00761">
    <property type="entry name" value="Glyco_tranf_GTA_type"/>
    <property type="match status" value="1"/>
</dbReference>
<feature type="domain" description="Glycosyltransferase 2-like" evidence="1">
    <location>
        <begin position="5"/>
        <end position="131"/>
    </location>
</feature>
<dbReference type="RefSeq" id="WP_194030244.1">
    <property type="nucleotide sequence ID" value="NZ_JADEWZ010000021.1"/>
</dbReference>
<dbReference type="InterPro" id="IPR029044">
    <property type="entry name" value="Nucleotide-diphossugar_trans"/>
</dbReference>
<sequence length="311" mass="35953">MTDFTVAIPTYNGAERLSGVLEKLQAQVETEAIAWEILIVDNNSRDNTAEVVRELQSHWNSPFPLKYCFEPQQGLAFAREKAVRTSDATFVGFLDDDNFVTQDWVAQAYQFGTQHSQAGSFGGQIHSDFEVEPPPEFKRVEHLLLAIREGGNEPQQFNPEKLQLPSGAGLVVRRQAWLDCVPKQLLNPGRGGNDYEISMNMYRGGWEIWYNPNMHLYHHIPSERLDREYLLSLAHLYGLRSCQWRMIPATTWQKPIVFSRTFLGGLRRLLRHVLKYRWQVKTDLVAACEFAFFWGSMMSPFYFLKRSLQKS</sequence>
<proteinExistence type="predicted"/>
<dbReference type="SUPFAM" id="SSF53448">
    <property type="entry name" value="Nucleotide-diphospho-sugar transferases"/>
    <property type="match status" value="1"/>
</dbReference>
<accession>A0A8J7ITX6</accession>
<comment type="caution">
    <text evidence="2">The sequence shown here is derived from an EMBL/GenBank/DDBJ whole genome shotgun (WGS) entry which is preliminary data.</text>
</comment>
<evidence type="ECO:0000313" key="3">
    <source>
        <dbReference type="Proteomes" id="UP000654482"/>
    </source>
</evidence>
<dbReference type="Proteomes" id="UP000654482">
    <property type="component" value="Unassembled WGS sequence"/>
</dbReference>
<dbReference type="InterPro" id="IPR001173">
    <property type="entry name" value="Glyco_trans_2-like"/>
</dbReference>
<dbReference type="Pfam" id="PF00535">
    <property type="entry name" value="Glycos_transf_2"/>
    <property type="match status" value="1"/>
</dbReference>
<reference evidence="2" key="1">
    <citation type="submission" date="2020-10" db="EMBL/GenBank/DDBJ databases">
        <authorList>
            <person name="Castelo-Branco R."/>
            <person name="Eusebio N."/>
            <person name="Adriana R."/>
            <person name="Vieira A."/>
            <person name="Brugerolle De Fraissinette N."/>
            <person name="Rezende De Castro R."/>
            <person name="Schneider M.P."/>
            <person name="Vasconcelos V."/>
            <person name="Leao P.N."/>
        </authorList>
    </citation>
    <scope>NUCLEOTIDE SEQUENCE</scope>
    <source>
        <strain evidence="2">LEGE 07157</strain>
    </source>
</reference>
<evidence type="ECO:0000313" key="2">
    <source>
        <dbReference type="EMBL" id="MBE9117152.1"/>
    </source>
</evidence>
<dbReference type="AlphaFoldDB" id="A0A8J7ITX6"/>
<dbReference type="NCBIfam" id="NF038302">
    <property type="entry name" value="EPS_HpsE"/>
    <property type="match status" value="1"/>
</dbReference>
<organism evidence="2 3">
    <name type="scientific">Lusitaniella coriacea LEGE 07157</name>
    <dbReference type="NCBI Taxonomy" id="945747"/>
    <lineage>
        <taxon>Bacteria</taxon>
        <taxon>Bacillati</taxon>
        <taxon>Cyanobacteriota</taxon>
        <taxon>Cyanophyceae</taxon>
        <taxon>Spirulinales</taxon>
        <taxon>Lusitaniellaceae</taxon>
        <taxon>Lusitaniella</taxon>
    </lineage>
</organism>
<protein>
    <submittedName>
        <fullName evidence="2">Glycosyltransferase family 2 protein</fullName>
    </submittedName>
</protein>
<dbReference type="PANTHER" id="PTHR43685:SF3">
    <property type="entry name" value="SLR2126 PROTEIN"/>
    <property type="match status" value="1"/>
</dbReference>